<dbReference type="Pfam" id="PF00534">
    <property type="entry name" value="Glycos_transf_1"/>
    <property type="match status" value="1"/>
</dbReference>
<protein>
    <submittedName>
        <fullName evidence="3">Glycosyltransferase</fullName>
    </submittedName>
</protein>
<dbReference type="Gene3D" id="3.40.50.2000">
    <property type="entry name" value="Glycogen Phosphorylase B"/>
    <property type="match status" value="2"/>
</dbReference>
<name>A0A7C3YS30_UNCW3</name>
<evidence type="ECO:0000313" key="3">
    <source>
        <dbReference type="EMBL" id="HGE98696.1"/>
    </source>
</evidence>
<sequence>MRNARLEEVLHIRHHFLPISETFIYKDITGLKDFKNNLFCLKRLNPHLFPFPNIYQPNLFEGLFYRLSFRSRTLETLLKQKEIKLLHCHLGVEGIYGLYYKKKFALPLVVSFHGFEFFVPFRKRYKNPTFYNYCHHYQELASQGDIFLCVSSATRQDLISLGYPPEKVRTIYLGIDAESLPKKSDYFGKMVNIIFVGRLTEKKGILFLLTAYKRIAEKYPNCHLTIVGDGELRKKVLEKIRKEGLKERITWKGALPHQEALNEMAKADIFVLPSYKTKDGNQEGTPYTILEAQGIGLPVISTYHSGIPEITRDGETAFLVKEKDTKGIEEKLALLLENPNRRKEMGEKGKEFIKKFPFQKRIEEISALYSQLIR</sequence>
<dbReference type="InterPro" id="IPR050194">
    <property type="entry name" value="Glycosyltransferase_grp1"/>
</dbReference>
<organism evidence="3">
    <name type="scientific">candidate division WOR-3 bacterium</name>
    <dbReference type="NCBI Taxonomy" id="2052148"/>
    <lineage>
        <taxon>Bacteria</taxon>
        <taxon>Bacteria division WOR-3</taxon>
    </lineage>
</organism>
<gene>
    <name evidence="3" type="ORF">ENX07_01285</name>
</gene>
<accession>A0A7C3YS30</accession>
<dbReference type="Pfam" id="PF13439">
    <property type="entry name" value="Glyco_transf_4"/>
    <property type="match status" value="1"/>
</dbReference>
<dbReference type="EMBL" id="DTMQ01000009">
    <property type="protein sequence ID" value="HGE98696.1"/>
    <property type="molecule type" value="Genomic_DNA"/>
</dbReference>
<evidence type="ECO:0000259" key="1">
    <source>
        <dbReference type="Pfam" id="PF00534"/>
    </source>
</evidence>
<feature type="domain" description="Glycosyltransferase subfamily 4-like N-terminal" evidence="2">
    <location>
        <begin position="56"/>
        <end position="178"/>
    </location>
</feature>
<dbReference type="InterPro" id="IPR028098">
    <property type="entry name" value="Glyco_trans_4-like_N"/>
</dbReference>
<feature type="domain" description="Glycosyl transferase family 1" evidence="1">
    <location>
        <begin position="181"/>
        <end position="351"/>
    </location>
</feature>
<dbReference type="InterPro" id="IPR001296">
    <property type="entry name" value="Glyco_trans_1"/>
</dbReference>
<dbReference type="SUPFAM" id="SSF53756">
    <property type="entry name" value="UDP-Glycosyltransferase/glycogen phosphorylase"/>
    <property type="match status" value="1"/>
</dbReference>
<evidence type="ECO:0000259" key="2">
    <source>
        <dbReference type="Pfam" id="PF13439"/>
    </source>
</evidence>
<reference evidence="3" key="1">
    <citation type="journal article" date="2020" name="mSystems">
        <title>Genome- and Community-Level Interaction Insights into Carbon Utilization and Element Cycling Functions of Hydrothermarchaeota in Hydrothermal Sediment.</title>
        <authorList>
            <person name="Zhou Z."/>
            <person name="Liu Y."/>
            <person name="Xu W."/>
            <person name="Pan J."/>
            <person name="Luo Z.H."/>
            <person name="Li M."/>
        </authorList>
    </citation>
    <scope>NUCLEOTIDE SEQUENCE [LARGE SCALE GENOMIC DNA]</scope>
    <source>
        <strain evidence="3">SpSt-906</strain>
    </source>
</reference>
<proteinExistence type="predicted"/>
<dbReference type="PANTHER" id="PTHR45947:SF14">
    <property type="entry name" value="SLL1723 PROTEIN"/>
    <property type="match status" value="1"/>
</dbReference>
<dbReference type="PANTHER" id="PTHR45947">
    <property type="entry name" value="SULFOQUINOVOSYL TRANSFERASE SQD2"/>
    <property type="match status" value="1"/>
</dbReference>
<dbReference type="AlphaFoldDB" id="A0A7C3YS30"/>
<dbReference type="GO" id="GO:0016757">
    <property type="term" value="F:glycosyltransferase activity"/>
    <property type="evidence" value="ECO:0007669"/>
    <property type="project" value="InterPro"/>
</dbReference>
<keyword evidence="3" id="KW-0808">Transferase</keyword>
<comment type="caution">
    <text evidence="3">The sequence shown here is derived from an EMBL/GenBank/DDBJ whole genome shotgun (WGS) entry which is preliminary data.</text>
</comment>